<evidence type="ECO:0000313" key="4">
    <source>
        <dbReference type="Proteomes" id="UP000217736"/>
    </source>
</evidence>
<evidence type="ECO:0000256" key="1">
    <source>
        <dbReference type="SAM" id="MobiDB-lite"/>
    </source>
</evidence>
<protein>
    <submittedName>
        <fullName evidence="3">Putative lipoprotein LprH</fullName>
    </submittedName>
</protein>
<dbReference type="RefSeq" id="WP_096439386.1">
    <property type="nucleotide sequence ID" value="NZ_AP018164.1"/>
</dbReference>
<dbReference type="Proteomes" id="UP000217736">
    <property type="component" value="Chromosome"/>
</dbReference>
<dbReference type="AlphaFoldDB" id="A0A1Z4EGZ1"/>
<keyword evidence="3" id="KW-0449">Lipoprotein</keyword>
<keyword evidence="4" id="KW-1185">Reference proteome</keyword>
<dbReference type="KEGG" id="mshg:MSG_02096"/>
<dbReference type="PROSITE" id="PS51257">
    <property type="entry name" value="PROKAR_LIPOPROTEIN"/>
    <property type="match status" value="1"/>
</dbReference>
<feature type="region of interest" description="Disordered" evidence="1">
    <location>
        <begin position="23"/>
        <end position="47"/>
    </location>
</feature>
<sequence>MGNRGTVAAVILAVTLSACTTSVPGQATRASDQSPSAPSRSAAPTPKPVAARDVLLQDGNTTPLGRAVAVPVGDSYFTSVRPPECGAALLFRGSPLVPAGSADHAESAYSVGGAALYAESGDVYGNSLDTHDVVWKGFSAVSDCRGDAIGVAPLGDFKPMRLSYFATPADGVLVWTMTRPEWTCDFGLAVVPRVVLMISACDSKSGFPMADWAAKRRAQLTSGTA</sequence>
<evidence type="ECO:0000256" key="2">
    <source>
        <dbReference type="SAM" id="SignalP"/>
    </source>
</evidence>
<keyword evidence="2" id="KW-0732">Signal</keyword>
<proteinExistence type="predicted"/>
<evidence type="ECO:0000313" key="3">
    <source>
        <dbReference type="EMBL" id="BAX92245.1"/>
    </source>
</evidence>
<reference evidence="4" key="1">
    <citation type="submission" date="2017-06" db="EMBL/GenBank/DDBJ databases">
        <title>Complete Genome Sequence of Mycobacterium shigaense.</title>
        <authorList>
            <person name="Fukano H."/>
            <person name="Yoshida M."/>
            <person name="Kazumi Y."/>
            <person name="Ogura Y."/>
            <person name="Mitarai S."/>
            <person name="Hayashi T."/>
            <person name="Hoshino Y."/>
        </authorList>
    </citation>
    <scope>NUCLEOTIDE SEQUENCE [LARGE SCALE GENOMIC DNA]</scope>
    <source>
        <strain evidence="4">UN-152</strain>
    </source>
</reference>
<dbReference type="OrthoDB" id="4626583at2"/>
<feature type="chain" id="PRO_5043994274" evidence="2">
    <location>
        <begin position="28"/>
        <end position="225"/>
    </location>
</feature>
<dbReference type="EMBL" id="AP018164">
    <property type="protein sequence ID" value="BAX92245.1"/>
    <property type="molecule type" value="Genomic_DNA"/>
</dbReference>
<feature type="signal peptide" evidence="2">
    <location>
        <begin position="1"/>
        <end position="27"/>
    </location>
</feature>
<accession>A0A1Z4EGZ1</accession>
<gene>
    <name evidence="3" type="primary">lprH</name>
    <name evidence="3" type="ORF">MSG_02096</name>
</gene>
<organism evidence="3 4">
    <name type="scientific">Mycobacterium shigaense</name>
    <dbReference type="NCBI Taxonomy" id="722731"/>
    <lineage>
        <taxon>Bacteria</taxon>
        <taxon>Bacillati</taxon>
        <taxon>Actinomycetota</taxon>
        <taxon>Actinomycetes</taxon>
        <taxon>Mycobacteriales</taxon>
        <taxon>Mycobacteriaceae</taxon>
        <taxon>Mycobacterium</taxon>
        <taxon>Mycobacterium simiae complex</taxon>
    </lineage>
</organism>
<feature type="compositionally biased region" description="Low complexity" evidence="1">
    <location>
        <begin position="30"/>
        <end position="44"/>
    </location>
</feature>
<name>A0A1Z4EGZ1_9MYCO</name>